<reference evidence="4 5" key="1">
    <citation type="submission" date="2019-02" db="EMBL/GenBank/DDBJ databases">
        <title>Deep-cultivation of Planctomycetes and their phenomic and genomic characterization uncovers novel biology.</title>
        <authorList>
            <person name="Wiegand S."/>
            <person name="Jogler M."/>
            <person name="Boedeker C."/>
            <person name="Pinto D."/>
            <person name="Vollmers J."/>
            <person name="Rivas-Marin E."/>
            <person name="Kohn T."/>
            <person name="Peeters S.H."/>
            <person name="Heuer A."/>
            <person name="Rast P."/>
            <person name="Oberbeckmann S."/>
            <person name="Bunk B."/>
            <person name="Jeske O."/>
            <person name="Meyerdierks A."/>
            <person name="Storesund J.E."/>
            <person name="Kallscheuer N."/>
            <person name="Luecker S."/>
            <person name="Lage O.M."/>
            <person name="Pohl T."/>
            <person name="Merkel B.J."/>
            <person name="Hornburger P."/>
            <person name="Mueller R.-W."/>
            <person name="Bruemmer F."/>
            <person name="Labrenz M."/>
            <person name="Spormann A.M."/>
            <person name="Op Den Camp H."/>
            <person name="Overmann J."/>
            <person name="Amann R."/>
            <person name="Jetten M.S.M."/>
            <person name="Mascher T."/>
            <person name="Medema M.H."/>
            <person name="Devos D.P."/>
            <person name="Kaster A.-K."/>
            <person name="Ovreas L."/>
            <person name="Rohde M."/>
            <person name="Galperin M.Y."/>
            <person name="Jogler C."/>
        </authorList>
    </citation>
    <scope>NUCLEOTIDE SEQUENCE [LARGE SCALE GENOMIC DNA]</scope>
    <source>
        <strain evidence="4 5">Pla108</strain>
    </source>
</reference>
<dbReference type="InterPro" id="IPR054363">
    <property type="entry name" value="GH95_cat"/>
</dbReference>
<dbReference type="Pfam" id="PF14498">
    <property type="entry name" value="Glyco_hyd_65N_2"/>
    <property type="match status" value="1"/>
</dbReference>
<dbReference type="GO" id="GO:0005975">
    <property type="term" value="P:carbohydrate metabolic process"/>
    <property type="evidence" value="ECO:0007669"/>
    <property type="project" value="InterPro"/>
</dbReference>
<dbReference type="Pfam" id="PF22124">
    <property type="entry name" value="Glyco_hydro_95_cat"/>
    <property type="match status" value="1"/>
</dbReference>
<evidence type="ECO:0000259" key="2">
    <source>
        <dbReference type="Pfam" id="PF21307"/>
    </source>
</evidence>
<name>A0A5C6ADI9_9BACT</name>
<dbReference type="AlphaFoldDB" id="A0A5C6ADI9"/>
<dbReference type="OrthoDB" id="9802600at2"/>
<proteinExistence type="predicted"/>
<dbReference type="Proteomes" id="UP000317421">
    <property type="component" value="Unassembled WGS sequence"/>
</dbReference>
<dbReference type="InterPro" id="IPR049053">
    <property type="entry name" value="AFCA-like_C"/>
</dbReference>
<dbReference type="PANTHER" id="PTHR31084">
    <property type="entry name" value="ALPHA-L-FUCOSIDASE 2"/>
    <property type="match status" value="1"/>
</dbReference>
<comment type="caution">
    <text evidence="4">The sequence shown here is derived from an EMBL/GenBank/DDBJ whole genome shotgun (WGS) entry which is preliminary data.</text>
</comment>
<dbReference type="InterPro" id="IPR027414">
    <property type="entry name" value="GH95_N_dom"/>
</dbReference>
<dbReference type="InterPro" id="IPR012341">
    <property type="entry name" value="6hp_glycosidase-like_sf"/>
</dbReference>
<dbReference type="InterPro" id="IPR008928">
    <property type="entry name" value="6-hairpin_glycosidase_sf"/>
</dbReference>
<feature type="domain" description="Glycosyl hydrolase family 95 N-terminal" evidence="1">
    <location>
        <begin position="24"/>
        <end position="267"/>
    </location>
</feature>
<gene>
    <name evidence="4" type="ORF">Pla108_18310</name>
</gene>
<feature type="domain" description="Glycosyl hydrolase family 95 catalytic" evidence="3">
    <location>
        <begin position="294"/>
        <end position="696"/>
    </location>
</feature>
<evidence type="ECO:0000313" key="5">
    <source>
        <dbReference type="Proteomes" id="UP000317421"/>
    </source>
</evidence>
<dbReference type="PANTHER" id="PTHR31084:SF0">
    <property type="entry name" value="ALPHA-L-FUCOSIDASE 2"/>
    <property type="match status" value="1"/>
</dbReference>
<sequence>MKWFSLAIALVTSVGSAEPGRWALQYDTPAEKWVEALPVGNGRMGAMVFGGVAEERLQLNEDSVWTGGPHDYAHPGAHEHLAEIRRLLFAGQQREAEDLATREFMSLPMRQQFYQPMADLRLKFEGTPVADVTDYSRSLDLSEAATSTSFSVEGLRHRRTVYASFPDQVIVVELEVDQPGQLDFVATLSTPHDRHEVAEIDAATLQLTGLVNDAEIGSGDVAEGQVRFAVALRGVATDGECRVAEGALRVTGATKATLLLSAATNVASYKDISADASARAMADLEAASRRTPTAIRQRHTEDYRDLFDRVTFSLGEPDAGVADLATDDRLVAAKERPDPDLAALVFHYGRYLMIASSRPGGQPANLQGLWNQDLSPAWGSKYTTNINAEMNYWLTEPCNLGESNEPLFDAIQEVAEAGAVVAREHYAAPGWVLHHNTDRWRGAAPINAADHGIWPSGGAWLCQHLWLHYLTGGDEEFLRSTAYPLMKGAAEFFAAYLVEDPRNENGWLISGPSNSPEQGGLVMGPTMDHQIVRDLFANTIEAAERLGVDEDFRRQLAELRARIAPNQVGQHGQLQEWLEDRDDPNNKHRHVSHLWGLYPGDEITPDTQDVFAAARRSLEMRGDGGTGWSRAWKVNFWARLRDGDHAYRVLDGLMTLTGSPKSSHNGGGLYANLFDAHPPFQIDGNFGATAGVCEMLVQSHRRTADSERLIELLPALPTAWPEGKVAGLQTRDGFEVDLEWRDGELTTCRVESLRGKPATIVLGDRRQSLRLDAGETLSLDRQLKPL</sequence>
<evidence type="ECO:0000259" key="1">
    <source>
        <dbReference type="Pfam" id="PF14498"/>
    </source>
</evidence>
<dbReference type="GO" id="GO:0004560">
    <property type="term" value="F:alpha-L-fucosidase activity"/>
    <property type="evidence" value="ECO:0007669"/>
    <property type="project" value="InterPro"/>
</dbReference>
<dbReference type="Gene3D" id="1.50.10.10">
    <property type="match status" value="1"/>
</dbReference>
<dbReference type="SUPFAM" id="SSF48208">
    <property type="entry name" value="Six-hairpin glycosidases"/>
    <property type="match status" value="1"/>
</dbReference>
<dbReference type="InterPro" id="IPR016518">
    <property type="entry name" value="Alpha-L-fucosidase"/>
</dbReference>
<dbReference type="Pfam" id="PF21307">
    <property type="entry name" value="Glyco_hydro_95_C"/>
    <property type="match status" value="1"/>
</dbReference>
<dbReference type="RefSeq" id="WP_146444593.1">
    <property type="nucleotide sequence ID" value="NZ_SJPR01000002.1"/>
</dbReference>
<protein>
    <submittedName>
        <fullName evidence="4">Uncharacterized protein</fullName>
    </submittedName>
</protein>
<evidence type="ECO:0000313" key="4">
    <source>
        <dbReference type="EMBL" id="TWT97679.1"/>
    </source>
</evidence>
<evidence type="ECO:0000259" key="3">
    <source>
        <dbReference type="Pfam" id="PF22124"/>
    </source>
</evidence>
<accession>A0A5C6ADI9</accession>
<dbReference type="EMBL" id="SJPR01000002">
    <property type="protein sequence ID" value="TWT97679.1"/>
    <property type="molecule type" value="Genomic_DNA"/>
</dbReference>
<feature type="domain" description="Alpha fucosidase A-like C-terminal" evidence="2">
    <location>
        <begin position="708"/>
        <end position="763"/>
    </location>
</feature>
<organism evidence="4 5">
    <name type="scientific">Botrimarina colliarenosi</name>
    <dbReference type="NCBI Taxonomy" id="2528001"/>
    <lineage>
        <taxon>Bacteria</taxon>
        <taxon>Pseudomonadati</taxon>
        <taxon>Planctomycetota</taxon>
        <taxon>Planctomycetia</taxon>
        <taxon>Pirellulales</taxon>
        <taxon>Lacipirellulaceae</taxon>
        <taxon>Botrimarina</taxon>
    </lineage>
</organism>
<keyword evidence="5" id="KW-1185">Reference proteome</keyword>
<dbReference type="PIRSF" id="PIRSF007663">
    <property type="entry name" value="UCP007663"/>
    <property type="match status" value="1"/>
</dbReference>